<accession>A0ABP0L2U2</accession>
<dbReference type="EMBL" id="CAXAMM010014324">
    <property type="protein sequence ID" value="CAK9033437.1"/>
    <property type="molecule type" value="Genomic_DNA"/>
</dbReference>
<proteinExistence type="predicted"/>
<evidence type="ECO:0000256" key="1">
    <source>
        <dbReference type="SAM" id="Phobius"/>
    </source>
</evidence>
<organism evidence="4 5">
    <name type="scientific">Durusdinium trenchii</name>
    <dbReference type="NCBI Taxonomy" id="1381693"/>
    <lineage>
        <taxon>Eukaryota</taxon>
        <taxon>Sar</taxon>
        <taxon>Alveolata</taxon>
        <taxon>Dinophyceae</taxon>
        <taxon>Suessiales</taxon>
        <taxon>Symbiodiniaceae</taxon>
        <taxon>Durusdinium</taxon>
    </lineage>
</organism>
<evidence type="ECO:0000313" key="4">
    <source>
        <dbReference type="EMBL" id="CAK9033493.1"/>
    </source>
</evidence>
<evidence type="ECO:0000313" key="5">
    <source>
        <dbReference type="Proteomes" id="UP001642464"/>
    </source>
</evidence>
<keyword evidence="1" id="KW-1133">Transmembrane helix</keyword>
<keyword evidence="2" id="KW-0732">Signal</keyword>
<reference evidence="4 5" key="1">
    <citation type="submission" date="2024-02" db="EMBL/GenBank/DDBJ databases">
        <authorList>
            <person name="Chen Y."/>
            <person name="Shah S."/>
            <person name="Dougan E. K."/>
            <person name="Thang M."/>
            <person name="Chan C."/>
        </authorList>
    </citation>
    <scope>NUCLEOTIDE SEQUENCE [LARGE SCALE GENOMIC DNA]</scope>
</reference>
<sequence length="99" mass="10530">MAMPTAGRRSVLPLLAVFLVMIQLFPTSFVAPPAQQKQTTGALGVAGLAAGFSVLEPAHAGGGPFWDEIFPYSLSISFAIIWGIILGFVLLRLQEAFPE</sequence>
<evidence type="ECO:0000256" key="2">
    <source>
        <dbReference type="SAM" id="SignalP"/>
    </source>
</evidence>
<evidence type="ECO:0000313" key="3">
    <source>
        <dbReference type="EMBL" id="CAK9033437.1"/>
    </source>
</evidence>
<keyword evidence="1" id="KW-0812">Transmembrane</keyword>
<feature type="chain" id="PRO_5045029256" description="Photosystem I reaction center subunit IX" evidence="2">
    <location>
        <begin position="31"/>
        <end position="99"/>
    </location>
</feature>
<keyword evidence="1" id="KW-0472">Membrane</keyword>
<name>A0ABP0L2U2_9DINO</name>
<evidence type="ECO:0008006" key="6">
    <source>
        <dbReference type="Google" id="ProtNLM"/>
    </source>
</evidence>
<comment type="caution">
    <text evidence="4">The sequence shown here is derived from an EMBL/GenBank/DDBJ whole genome shotgun (WGS) entry which is preliminary data.</text>
</comment>
<dbReference type="EMBL" id="CAXAMM010014336">
    <property type="protein sequence ID" value="CAK9033493.1"/>
    <property type="molecule type" value="Genomic_DNA"/>
</dbReference>
<gene>
    <name evidence="3" type="ORF">SCF082_LOCUS20483</name>
    <name evidence="4" type="ORF">SCF082_LOCUS20510</name>
</gene>
<protein>
    <recommendedName>
        <fullName evidence="6">Photosystem I reaction center subunit IX</fullName>
    </recommendedName>
</protein>
<dbReference type="Proteomes" id="UP001642464">
    <property type="component" value="Unassembled WGS sequence"/>
</dbReference>
<feature type="transmembrane region" description="Helical" evidence="1">
    <location>
        <begin position="69"/>
        <end position="91"/>
    </location>
</feature>
<keyword evidence="5" id="KW-1185">Reference proteome</keyword>
<feature type="signal peptide" evidence="2">
    <location>
        <begin position="1"/>
        <end position="30"/>
    </location>
</feature>